<keyword evidence="2" id="KW-1185">Reference proteome</keyword>
<proteinExistence type="predicted"/>
<reference evidence="1" key="1">
    <citation type="journal article" date="2022" name="Plant J.">
        <title>Strategies of tolerance reflected in two North American maple genomes.</title>
        <authorList>
            <person name="McEvoy S.L."/>
            <person name="Sezen U.U."/>
            <person name="Trouern-Trend A."/>
            <person name="McMahon S.M."/>
            <person name="Schaberg P.G."/>
            <person name="Yang J."/>
            <person name="Wegrzyn J.L."/>
            <person name="Swenson N.G."/>
        </authorList>
    </citation>
    <scope>NUCLEOTIDE SEQUENCE</scope>
    <source>
        <strain evidence="1">NS2018</strain>
    </source>
</reference>
<organism evidence="1 2">
    <name type="scientific">Acer saccharum</name>
    <name type="common">Sugar maple</name>
    <dbReference type="NCBI Taxonomy" id="4024"/>
    <lineage>
        <taxon>Eukaryota</taxon>
        <taxon>Viridiplantae</taxon>
        <taxon>Streptophyta</taxon>
        <taxon>Embryophyta</taxon>
        <taxon>Tracheophyta</taxon>
        <taxon>Spermatophyta</taxon>
        <taxon>Magnoliopsida</taxon>
        <taxon>eudicotyledons</taxon>
        <taxon>Gunneridae</taxon>
        <taxon>Pentapetalae</taxon>
        <taxon>rosids</taxon>
        <taxon>malvids</taxon>
        <taxon>Sapindales</taxon>
        <taxon>Sapindaceae</taxon>
        <taxon>Hippocastanoideae</taxon>
        <taxon>Acereae</taxon>
        <taxon>Acer</taxon>
    </lineage>
</organism>
<gene>
    <name evidence="1" type="ORF">LWI29_020155</name>
</gene>
<sequence length="137" mass="15616">MWIYLNEVGHSQLDAADNNVGYNMQFDSNSTYRISEDSYPVLFSSDNSTTIPSISFDVPIGPSNAVSTDSVLDDSVELLIEQSTTFLGKEFVTIVEVENFYQKYAYIIGFSIRKDELRQDKHDLITICRWICSKEGY</sequence>
<name>A0AA39RSH1_ACESA</name>
<comment type="caution">
    <text evidence="1">The sequence shown here is derived from an EMBL/GenBank/DDBJ whole genome shotgun (WGS) entry which is preliminary data.</text>
</comment>
<protein>
    <recommendedName>
        <fullName evidence="3">FAR1 domain-containing protein</fullName>
    </recommendedName>
</protein>
<dbReference type="PANTHER" id="PTHR46328">
    <property type="entry name" value="FAR-RED IMPAIRED RESPONSIVE (FAR1) FAMILY PROTEIN-RELATED"/>
    <property type="match status" value="1"/>
</dbReference>
<dbReference type="AlphaFoldDB" id="A0AA39RSH1"/>
<evidence type="ECO:0008006" key="3">
    <source>
        <dbReference type="Google" id="ProtNLM"/>
    </source>
</evidence>
<dbReference type="Proteomes" id="UP001168877">
    <property type="component" value="Unassembled WGS sequence"/>
</dbReference>
<dbReference type="EMBL" id="JAUESC010000385">
    <property type="protein sequence ID" value="KAK0579048.1"/>
    <property type="molecule type" value="Genomic_DNA"/>
</dbReference>
<evidence type="ECO:0000313" key="2">
    <source>
        <dbReference type="Proteomes" id="UP001168877"/>
    </source>
</evidence>
<accession>A0AA39RSH1</accession>
<reference evidence="1" key="2">
    <citation type="submission" date="2023-06" db="EMBL/GenBank/DDBJ databases">
        <authorList>
            <person name="Swenson N.G."/>
            <person name="Wegrzyn J.L."/>
            <person name="Mcevoy S.L."/>
        </authorList>
    </citation>
    <scope>NUCLEOTIDE SEQUENCE</scope>
    <source>
        <strain evidence="1">NS2018</strain>
        <tissue evidence="1">Leaf</tissue>
    </source>
</reference>
<evidence type="ECO:0000313" key="1">
    <source>
        <dbReference type="EMBL" id="KAK0579048.1"/>
    </source>
</evidence>